<comment type="similarity">
    <text evidence="2">Belongs to the Mediator complex subunit 22 family.</text>
</comment>
<dbReference type="GeneID" id="87953017"/>
<feature type="region of interest" description="Disordered" evidence="6">
    <location>
        <begin position="152"/>
        <end position="324"/>
    </location>
</feature>
<dbReference type="InterPro" id="IPR009332">
    <property type="entry name" value="Med22"/>
</dbReference>
<evidence type="ECO:0000256" key="4">
    <source>
        <dbReference type="ARBA" id="ARBA00023163"/>
    </source>
</evidence>
<name>A0ABZ1CRH0_9TREE</name>
<keyword evidence="4" id="KW-0804">Transcription</keyword>
<gene>
    <name evidence="7" type="ORF">IL334_000886</name>
</gene>
<keyword evidence="3" id="KW-0805">Transcription regulation</keyword>
<evidence type="ECO:0000256" key="1">
    <source>
        <dbReference type="ARBA" id="ARBA00004123"/>
    </source>
</evidence>
<feature type="compositionally biased region" description="Low complexity" evidence="6">
    <location>
        <begin position="246"/>
        <end position="262"/>
    </location>
</feature>
<accession>A0ABZ1CRH0</accession>
<evidence type="ECO:0000256" key="5">
    <source>
        <dbReference type="ARBA" id="ARBA00023242"/>
    </source>
</evidence>
<feature type="compositionally biased region" description="Polar residues" evidence="6">
    <location>
        <begin position="267"/>
        <end position="295"/>
    </location>
</feature>
<dbReference type="RefSeq" id="XP_062788699.1">
    <property type="nucleotide sequence ID" value="XM_062932648.1"/>
</dbReference>
<evidence type="ECO:0000313" key="8">
    <source>
        <dbReference type="Proteomes" id="UP001329825"/>
    </source>
</evidence>
<feature type="compositionally biased region" description="Acidic residues" evidence="6">
    <location>
        <begin position="305"/>
        <end position="324"/>
    </location>
</feature>
<sequence>MSSQPFKTDSLLPTSLPSASLGRRRQFQAQTIADEDSLTAEERAQKALDGEHEKWNERIDKEIKGVTTGLKELVDLADIGTSPSPLISSTLPLHLPLRTSSLIRSAQNLRDIAHELKLLLLLGDEQGIAQRRDEEFRQVRKNVDSRREEVKKEVGELLGFSSQVETGEESSKQGGQGKVGPQESRSLDQSPQSDKEEKTEEKRNAIIDLDVVGKEAQQTQSINIEEQDKSQPQIELDPSSDAEQIAPVQVQVDSAADAQQPSPRVDQISSNLQIDTQSPTANLQSTDIPEISENTSSERVKAADEGMDVDKDDEDEEEDFEEVS</sequence>
<feature type="region of interest" description="Disordered" evidence="6">
    <location>
        <begin position="1"/>
        <end position="38"/>
    </location>
</feature>
<feature type="compositionally biased region" description="Polar residues" evidence="6">
    <location>
        <begin position="183"/>
        <end position="192"/>
    </location>
</feature>
<proteinExistence type="inferred from homology"/>
<organism evidence="7 8">
    <name type="scientific">Kwoniella shivajii</name>
    <dbReference type="NCBI Taxonomy" id="564305"/>
    <lineage>
        <taxon>Eukaryota</taxon>
        <taxon>Fungi</taxon>
        <taxon>Dikarya</taxon>
        <taxon>Basidiomycota</taxon>
        <taxon>Agaricomycotina</taxon>
        <taxon>Tremellomycetes</taxon>
        <taxon>Tremellales</taxon>
        <taxon>Cryptococcaceae</taxon>
        <taxon>Kwoniella</taxon>
    </lineage>
</organism>
<evidence type="ECO:0000256" key="6">
    <source>
        <dbReference type="SAM" id="MobiDB-lite"/>
    </source>
</evidence>
<evidence type="ECO:0000256" key="3">
    <source>
        <dbReference type="ARBA" id="ARBA00023015"/>
    </source>
</evidence>
<keyword evidence="8" id="KW-1185">Reference proteome</keyword>
<comment type="subcellular location">
    <subcellularLocation>
        <location evidence="1">Nucleus</location>
    </subcellularLocation>
</comment>
<protein>
    <submittedName>
        <fullName evidence="7">Uncharacterized protein</fullName>
    </submittedName>
</protein>
<dbReference type="Pfam" id="PF06179">
    <property type="entry name" value="Med22"/>
    <property type="match status" value="1"/>
</dbReference>
<dbReference type="EMBL" id="CP141881">
    <property type="protein sequence ID" value="WRT63959.1"/>
    <property type="molecule type" value="Genomic_DNA"/>
</dbReference>
<keyword evidence="5" id="KW-0539">Nucleus</keyword>
<evidence type="ECO:0000313" key="7">
    <source>
        <dbReference type="EMBL" id="WRT63959.1"/>
    </source>
</evidence>
<feature type="compositionally biased region" description="Low complexity" evidence="6">
    <location>
        <begin position="10"/>
        <end position="21"/>
    </location>
</feature>
<reference evidence="7 8" key="1">
    <citation type="submission" date="2024-01" db="EMBL/GenBank/DDBJ databases">
        <title>Comparative genomics of Cryptococcus and Kwoniella reveals pathogenesis evolution and contrasting modes of karyotype evolution via chromosome fusion or intercentromeric recombination.</title>
        <authorList>
            <person name="Coelho M.A."/>
            <person name="David-Palma M."/>
            <person name="Shea T."/>
            <person name="Bowers K."/>
            <person name="McGinley-Smith S."/>
            <person name="Mohammad A.W."/>
            <person name="Gnirke A."/>
            <person name="Yurkov A.M."/>
            <person name="Nowrousian M."/>
            <person name="Sun S."/>
            <person name="Cuomo C.A."/>
            <person name="Heitman J."/>
        </authorList>
    </citation>
    <scope>NUCLEOTIDE SEQUENCE [LARGE SCALE GENOMIC DNA]</scope>
    <source>
        <strain evidence="7">CBS 11374</strain>
    </source>
</reference>
<feature type="compositionally biased region" description="Basic and acidic residues" evidence="6">
    <location>
        <begin position="193"/>
        <end position="205"/>
    </location>
</feature>
<evidence type="ECO:0000256" key="2">
    <source>
        <dbReference type="ARBA" id="ARBA00005942"/>
    </source>
</evidence>
<dbReference type="Proteomes" id="UP001329825">
    <property type="component" value="Chromosome 1"/>
</dbReference>